<evidence type="ECO:0000313" key="4">
    <source>
        <dbReference type="EMBL" id="TKD25344.1"/>
    </source>
</evidence>
<dbReference type="PROSITE" id="PS50977">
    <property type="entry name" value="HTH_TETR_2"/>
    <property type="match status" value="1"/>
</dbReference>
<feature type="domain" description="HTH tetR-type" evidence="3">
    <location>
        <begin position="89"/>
        <end position="149"/>
    </location>
</feature>
<dbReference type="EMBL" id="SWJZ01000009">
    <property type="protein sequence ID" value="TKD25344.1"/>
    <property type="molecule type" value="Genomic_DNA"/>
</dbReference>
<protein>
    <submittedName>
        <fullName evidence="4">TetR family transcriptional regulator</fullName>
    </submittedName>
</protein>
<organism evidence="4 5">
    <name type="scientific">Rhodobacter capsulatus</name>
    <name type="common">Rhodopseudomonas capsulata</name>
    <dbReference type="NCBI Taxonomy" id="1061"/>
    <lineage>
        <taxon>Bacteria</taxon>
        <taxon>Pseudomonadati</taxon>
        <taxon>Pseudomonadota</taxon>
        <taxon>Alphaproteobacteria</taxon>
        <taxon>Rhodobacterales</taxon>
        <taxon>Rhodobacter group</taxon>
        <taxon>Rhodobacter</taxon>
    </lineage>
</organism>
<reference evidence="4 5" key="1">
    <citation type="submission" date="2019-04" db="EMBL/GenBank/DDBJ databases">
        <title>Draft Whole-Genome sequence of the purple photosynthetic bacterium Rhodobacter capsulatus SP108 with an indigenous class A beta-lactamase.</title>
        <authorList>
            <person name="Robertson S."/>
            <person name="Meyer T.E."/>
            <person name="Kyndt J.A."/>
        </authorList>
    </citation>
    <scope>NUCLEOTIDE SEQUENCE [LARGE SCALE GENOMIC DNA]</scope>
    <source>
        <strain evidence="4 5">SP108</strain>
    </source>
</reference>
<comment type="caution">
    <text evidence="4">The sequence shown here is derived from an EMBL/GenBank/DDBJ whole genome shotgun (WGS) entry which is preliminary data.</text>
</comment>
<name>A0A4U1K0A9_RHOCA</name>
<dbReference type="GO" id="GO:0000976">
    <property type="term" value="F:transcription cis-regulatory region binding"/>
    <property type="evidence" value="ECO:0007669"/>
    <property type="project" value="TreeGrafter"/>
</dbReference>
<accession>A0A4U1K0A9</accession>
<dbReference type="Proteomes" id="UP000310597">
    <property type="component" value="Unassembled WGS sequence"/>
</dbReference>
<feature type="DNA-binding region" description="H-T-H motif" evidence="2">
    <location>
        <begin position="112"/>
        <end position="131"/>
    </location>
</feature>
<dbReference type="Gene3D" id="1.10.357.10">
    <property type="entry name" value="Tetracycline Repressor, domain 2"/>
    <property type="match status" value="1"/>
</dbReference>
<dbReference type="PANTHER" id="PTHR30055:SF223">
    <property type="entry name" value="HTH-TYPE TRANSCRIPTIONAL REGULATOR UIDR"/>
    <property type="match status" value="1"/>
</dbReference>
<keyword evidence="1 2" id="KW-0238">DNA-binding</keyword>
<dbReference type="GO" id="GO:0003700">
    <property type="term" value="F:DNA-binding transcription factor activity"/>
    <property type="evidence" value="ECO:0007669"/>
    <property type="project" value="TreeGrafter"/>
</dbReference>
<evidence type="ECO:0000256" key="1">
    <source>
        <dbReference type="ARBA" id="ARBA00023125"/>
    </source>
</evidence>
<dbReference type="InterPro" id="IPR009057">
    <property type="entry name" value="Homeodomain-like_sf"/>
</dbReference>
<sequence>MTPTPEGGICPSWANAGLQRRINGRNRAPARRRLKAGMGESKAGNGRYDFNPGYMSKLDACPYCSGGKSPLYCTKAAPGGLIVAYLSREARREQIVNAVVDLVSQEGLAAATVRRIAQDLGCSPGQIHHHFASADALRAEAVREVWRRLEPDLVALLRRHAPRERIATILSGCVADIDPALNPLLVVAHHLWQKAWDSRKTPAIRDAFTEGIANMQREIMMALQELVETGALAAGSDLDEMSLALIAASQGYDFLAETIGVNHLGAEKASYADKLLSRFGLPASADDISRPD</sequence>
<proteinExistence type="predicted"/>
<dbReference type="SUPFAM" id="SSF48498">
    <property type="entry name" value="Tetracyclin repressor-like, C-terminal domain"/>
    <property type="match status" value="1"/>
</dbReference>
<dbReference type="InterPro" id="IPR050109">
    <property type="entry name" value="HTH-type_TetR-like_transc_reg"/>
</dbReference>
<evidence type="ECO:0000259" key="3">
    <source>
        <dbReference type="PROSITE" id="PS50977"/>
    </source>
</evidence>
<dbReference type="OrthoDB" id="9809265at2"/>
<evidence type="ECO:0000313" key="5">
    <source>
        <dbReference type="Proteomes" id="UP000310597"/>
    </source>
</evidence>
<dbReference type="Pfam" id="PF00440">
    <property type="entry name" value="TetR_N"/>
    <property type="match status" value="1"/>
</dbReference>
<dbReference type="PANTHER" id="PTHR30055">
    <property type="entry name" value="HTH-TYPE TRANSCRIPTIONAL REGULATOR RUTR"/>
    <property type="match status" value="1"/>
</dbReference>
<evidence type="ECO:0000256" key="2">
    <source>
        <dbReference type="PROSITE-ProRule" id="PRU00335"/>
    </source>
</evidence>
<dbReference type="InterPro" id="IPR036271">
    <property type="entry name" value="Tet_transcr_reg_TetR-rel_C_sf"/>
</dbReference>
<dbReference type="InterPro" id="IPR001647">
    <property type="entry name" value="HTH_TetR"/>
</dbReference>
<gene>
    <name evidence="4" type="ORF">FBT96_03110</name>
</gene>
<dbReference type="AlphaFoldDB" id="A0A4U1K0A9"/>
<dbReference type="SUPFAM" id="SSF46689">
    <property type="entry name" value="Homeodomain-like"/>
    <property type="match status" value="1"/>
</dbReference>